<protein>
    <recommendedName>
        <fullName evidence="5">Glutamine amidotransferase type-2 domain-containing protein</fullName>
    </recommendedName>
</protein>
<dbReference type="CDD" id="cd01991">
    <property type="entry name" value="Asn_synthase_B_C"/>
    <property type="match status" value="1"/>
</dbReference>
<comment type="caution">
    <text evidence="6">The sequence shown here is derived from an EMBL/GenBank/DDBJ whole genome shotgun (WGS) entry which is preliminary data.</text>
</comment>
<keyword evidence="3" id="KW-0067">ATP-binding</keyword>
<keyword evidence="7" id="KW-1185">Reference proteome</keyword>
<evidence type="ECO:0000256" key="3">
    <source>
        <dbReference type="ARBA" id="ARBA00022840"/>
    </source>
</evidence>
<feature type="region of interest" description="Disordered" evidence="4">
    <location>
        <begin position="69"/>
        <end position="108"/>
    </location>
</feature>
<dbReference type="GO" id="GO:0006529">
    <property type="term" value="P:asparagine biosynthetic process"/>
    <property type="evidence" value="ECO:0007669"/>
    <property type="project" value="InterPro"/>
</dbReference>
<sequence length="278" mass="30037">MCGILGCLHHPDAAAYRPLMLQLSRCIRHHGPDWSGYIVTEEGGSKGSILCHERLAIVGVDTGAQPLTSTFSDGKDTSVSPSWWKTDSTDAAVTESGGKPDPTPSHPVDFKLLRETLELAVRTRLMSEVPYGVLLSGGLDSSFIAAIAARETERMAESQSKAVDALRAKRQKGGAVSPSGTKPTYVHLCRRRSPDLVAARREAEYLGAVHHDFTSTPSLFKKVSTRFRMSSTTWRPTTIKIKAIGVKMVLSGEGSDEILGGYPYFHATLPSDSHTATA</sequence>
<dbReference type="InterPro" id="IPR001962">
    <property type="entry name" value="Asn_synthase"/>
</dbReference>
<dbReference type="GO" id="GO:0005829">
    <property type="term" value="C:cytosol"/>
    <property type="evidence" value="ECO:0007669"/>
    <property type="project" value="TreeGrafter"/>
</dbReference>
<evidence type="ECO:0000256" key="1">
    <source>
        <dbReference type="ARBA" id="ARBA00022598"/>
    </source>
</evidence>
<reference evidence="6 7" key="1">
    <citation type="submission" date="2020-10" db="EMBL/GenBank/DDBJ databases">
        <authorList>
            <person name="Sedaghatjoo S."/>
        </authorList>
    </citation>
    <scope>NUCLEOTIDE SEQUENCE [LARGE SCALE GENOMIC DNA]</scope>
    <source>
        <strain evidence="6 7">LLFL</strain>
    </source>
</reference>
<dbReference type="Pfam" id="PF00733">
    <property type="entry name" value="Asn_synthase"/>
    <property type="match status" value="1"/>
</dbReference>
<dbReference type="GO" id="GO:0004066">
    <property type="term" value="F:asparagine synthase (glutamine-hydrolyzing) activity"/>
    <property type="evidence" value="ECO:0007669"/>
    <property type="project" value="InterPro"/>
</dbReference>
<dbReference type="PANTHER" id="PTHR11772:SF2">
    <property type="entry name" value="ASPARAGINE SYNTHETASE [GLUTAMINE-HYDROLYZING]"/>
    <property type="match status" value="1"/>
</dbReference>
<feature type="compositionally biased region" description="Polar residues" evidence="4">
    <location>
        <begin position="69"/>
        <end position="91"/>
    </location>
</feature>
<proteinExistence type="predicted"/>
<feature type="domain" description="Glutamine amidotransferase type-2" evidence="5">
    <location>
        <begin position="2"/>
        <end position="278"/>
    </location>
</feature>
<organism evidence="6 7">
    <name type="scientific">Tilletia laevis</name>
    <dbReference type="NCBI Taxonomy" id="157183"/>
    <lineage>
        <taxon>Eukaryota</taxon>
        <taxon>Fungi</taxon>
        <taxon>Dikarya</taxon>
        <taxon>Basidiomycota</taxon>
        <taxon>Ustilaginomycotina</taxon>
        <taxon>Exobasidiomycetes</taxon>
        <taxon>Tilletiales</taxon>
        <taxon>Tilletiaceae</taxon>
        <taxon>Tilletia</taxon>
    </lineage>
</organism>
<accession>A0A9N8M098</accession>
<dbReference type="Gene3D" id="3.60.20.10">
    <property type="entry name" value="Glutamine Phosphoribosylpyrophosphate, subunit 1, domain 1"/>
    <property type="match status" value="1"/>
</dbReference>
<dbReference type="SUPFAM" id="SSF52402">
    <property type="entry name" value="Adenine nucleotide alpha hydrolases-like"/>
    <property type="match status" value="1"/>
</dbReference>
<evidence type="ECO:0000256" key="2">
    <source>
        <dbReference type="ARBA" id="ARBA00022741"/>
    </source>
</evidence>
<dbReference type="EMBL" id="CAJHJF010005071">
    <property type="protein sequence ID" value="CAD6947677.1"/>
    <property type="molecule type" value="Genomic_DNA"/>
</dbReference>
<dbReference type="GO" id="GO:0005524">
    <property type="term" value="F:ATP binding"/>
    <property type="evidence" value="ECO:0007669"/>
    <property type="project" value="UniProtKB-KW"/>
</dbReference>
<evidence type="ECO:0000313" key="6">
    <source>
        <dbReference type="EMBL" id="CAD6947677.1"/>
    </source>
</evidence>
<evidence type="ECO:0000256" key="4">
    <source>
        <dbReference type="SAM" id="MobiDB-lite"/>
    </source>
</evidence>
<evidence type="ECO:0000259" key="5">
    <source>
        <dbReference type="PROSITE" id="PS51278"/>
    </source>
</evidence>
<dbReference type="Proteomes" id="UP000836404">
    <property type="component" value="Unassembled WGS sequence"/>
</dbReference>
<dbReference type="InterPro" id="IPR014729">
    <property type="entry name" value="Rossmann-like_a/b/a_fold"/>
</dbReference>
<gene>
    <name evidence="6" type="ORF">JKILLFL_G1796</name>
</gene>
<dbReference type="InterPro" id="IPR029055">
    <property type="entry name" value="Ntn_hydrolases_N"/>
</dbReference>
<dbReference type="PROSITE" id="PS51278">
    <property type="entry name" value="GATASE_TYPE_2"/>
    <property type="match status" value="1"/>
</dbReference>
<dbReference type="SUPFAM" id="SSF56235">
    <property type="entry name" value="N-terminal nucleophile aminohydrolases (Ntn hydrolases)"/>
    <property type="match status" value="1"/>
</dbReference>
<keyword evidence="2" id="KW-0547">Nucleotide-binding</keyword>
<dbReference type="AlphaFoldDB" id="A0A9N8M098"/>
<dbReference type="Gene3D" id="3.40.50.620">
    <property type="entry name" value="HUPs"/>
    <property type="match status" value="1"/>
</dbReference>
<keyword evidence="1" id="KW-0436">Ligase</keyword>
<dbReference type="InterPro" id="IPR017932">
    <property type="entry name" value="GATase_2_dom"/>
</dbReference>
<evidence type="ECO:0000313" key="7">
    <source>
        <dbReference type="Proteomes" id="UP000836404"/>
    </source>
</evidence>
<name>A0A9N8M098_9BASI</name>
<dbReference type="PANTHER" id="PTHR11772">
    <property type="entry name" value="ASPARAGINE SYNTHETASE"/>
    <property type="match status" value="1"/>
</dbReference>
<dbReference type="InterPro" id="IPR050795">
    <property type="entry name" value="Asn_Synthetase"/>
</dbReference>